<name>A0A5B8U3I5_9ACTN</name>
<feature type="domain" description="EamA" evidence="9">
    <location>
        <begin position="162"/>
        <end position="295"/>
    </location>
</feature>
<dbReference type="PANTHER" id="PTHR42920:SF11">
    <property type="entry name" value="INNER MEMBRANE PROTEIN YTFF"/>
    <property type="match status" value="1"/>
</dbReference>
<dbReference type="InterPro" id="IPR051258">
    <property type="entry name" value="Diverse_Substrate_Transporter"/>
</dbReference>
<keyword evidence="3" id="KW-1003">Cell membrane</keyword>
<dbReference type="InterPro" id="IPR000620">
    <property type="entry name" value="EamA_dom"/>
</dbReference>
<dbReference type="PANTHER" id="PTHR42920">
    <property type="entry name" value="OS03G0707200 PROTEIN-RELATED"/>
    <property type="match status" value="1"/>
</dbReference>
<feature type="region of interest" description="Disordered" evidence="7">
    <location>
        <begin position="1"/>
        <end position="55"/>
    </location>
</feature>
<reference evidence="10 11" key="1">
    <citation type="journal article" date="2018" name="J. Microbiol.">
        <title>Baekduia soli gen. nov., sp. nov., a novel bacterium isolated from the soil of Baekdu Mountain and proposal of a novel family name, Baekduiaceae fam. nov.</title>
        <authorList>
            <person name="An D.S."/>
            <person name="Siddiqi M.Z."/>
            <person name="Kim K.H."/>
            <person name="Yu H.S."/>
            <person name="Im W.T."/>
        </authorList>
    </citation>
    <scope>NUCLEOTIDE SEQUENCE [LARGE SCALE GENOMIC DNA]</scope>
    <source>
        <strain evidence="10 11">BR7-21</strain>
    </source>
</reference>
<feature type="domain" description="EamA" evidence="9">
    <location>
        <begin position="76"/>
        <end position="150"/>
    </location>
</feature>
<evidence type="ECO:0000259" key="9">
    <source>
        <dbReference type="Pfam" id="PF00892"/>
    </source>
</evidence>
<keyword evidence="4 8" id="KW-0812">Transmembrane</keyword>
<dbReference type="OrthoDB" id="6119273at2"/>
<evidence type="ECO:0000313" key="10">
    <source>
        <dbReference type="EMBL" id="QEC47543.1"/>
    </source>
</evidence>
<evidence type="ECO:0000313" key="11">
    <source>
        <dbReference type="Proteomes" id="UP000321805"/>
    </source>
</evidence>
<dbReference type="KEGG" id="bsol:FSW04_08105"/>
<proteinExistence type="inferred from homology"/>
<dbReference type="EMBL" id="CP042430">
    <property type="protein sequence ID" value="QEC47543.1"/>
    <property type="molecule type" value="Genomic_DNA"/>
</dbReference>
<feature type="transmembrane region" description="Helical" evidence="8">
    <location>
        <begin position="78"/>
        <end position="99"/>
    </location>
</feature>
<feature type="transmembrane region" description="Helical" evidence="8">
    <location>
        <begin position="191"/>
        <end position="212"/>
    </location>
</feature>
<dbReference type="GO" id="GO:0005886">
    <property type="term" value="C:plasma membrane"/>
    <property type="evidence" value="ECO:0007669"/>
    <property type="project" value="UniProtKB-SubCell"/>
</dbReference>
<keyword evidence="5 8" id="KW-1133">Transmembrane helix</keyword>
<dbReference type="AlphaFoldDB" id="A0A5B8U3I5"/>
<comment type="similarity">
    <text evidence="2">Belongs to the EamA transporter family.</text>
</comment>
<evidence type="ECO:0000256" key="1">
    <source>
        <dbReference type="ARBA" id="ARBA00004651"/>
    </source>
</evidence>
<evidence type="ECO:0000256" key="2">
    <source>
        <dbReference type="ARBA" id="ARBA00007362"/>
    </source>
</evidence>
<evidence type="ECO:0000256" key="3">
    <source>
        <dbReference type="ARBA" id="ARBA00022475"/>
    </source>
</evidence>
<evidence type="ECO:0000256" key="4">
    <source>
        <dbReference type="ARBA" id="ARBA00022692"/>
    </source>
</evidence>
<keyword evidence="11" id="KW-1185">Reference proteome</keyword>
<evidence type="ECO:0000256" key="7">
    <source>
        <dbReference type="SAM" id="MobiDB-lite"/>
    </source>
</evidence>
<organism evidence="10 11">
    <name type="scientific">Baekduia soli</name>
    <dbReference type="NCBI Taxonomy" id="496014"/>
    <lineage>
        <taxon>Bacteria</taxon>
        <taxon>Bacillati</taxon>
        <taxon>Actinomycetota</taxon>
        <taxon>Thermoleophilia</taxon>
        <taxon>Solirubrobacterales</taxon>
        <taxon>Baekduiaceae</taxon>
        <taxon>Baekduia</taxon>
    </lineage>
</organism>
<dbReference type="Proteomes" id="UP000321805">
    <property type="component" value="Chromosome"/>
</dbReference>
<dbReference type="Pfam" id="PF00892">
    <property type="entry name" value="EamA"/>
    <property type="match status" value="2"/>
</dbReference>
<gene>
    <name evidence="10" type="ORF">FSW04_08105</name>
</gene>
<protein>
    <submittedName>
        <fullName evidence="10">EamA family transporter</fullName>
    </submittedName>
</protein>
<accession>A0A5B8U3I5</accession>
<feature type="transmembrane region" description="Helical" evidence="8">
    <location>
        <begin position="224"/>
        <end position="246"/>
    </location>
</feature>
<feature type="transmembrane region" description="Helical" evidence="8">
    <location>
        <begin position="160"/>
        <end position="179"/>
    </location>
</feature>
<keyword evidence="6 8" id="KW-0472">Membrane</keyword>
<evidence type="ECO:0000256" key="6">
    <source>
        <dbReference type="ARBA" id="ARBA00023136"/>
    </source>
</evidence>
<feature type="compositionally biased region" description="Basic residues" evidence="7">
    <location>
        <begin position="1"/>
        <end position="13"/>
    </location>
</feature>
<comment type="subcellular location">
    <subcellularLocation>
        <location evidence="1">Cell membrane</location>
        <topology evidence="1">Multi-pass membrane protein</topology>
    </subcellularLocation>
</comment>
<dbReference type="InterPro" id="IPR037185">
    <property type="entry name" value="EmrE-like"/>
</dbReference>
<dbReference type="Gene3D" id="1.10.3730.20">
    <property type="match status" value="1"/>
</dbReference>
<feature type="transmembrane region" description="Helical" evidence="8">
    <location>
        <begin position="136"/>
        <end position="154"/>
    </location>
</feature>
<feature type="transmembrane region" description="Helical" evidence="8">
    <location>
        <begin position="279"/>
        <end position="295"/>
    </location>
</feature>
<evidence type="ECO:0000256" key="8">
    <source>
        <dbReference type="SAM" id="Phobius"/>
    </source>
</evidence>
<feature type="transmembrane region" description="Helical" evidence="8">
    <location>
        <begin position="105"/>
        <end position="124"/>
    </location>
</feature>
<sequence length="320" mass="32943">MLRRRRVTGHVPRRPAPLPRLGRRVRRDGDLRQARAGRRRDRRDAAQRAVRPRRRDPVVRAARARALPALRTLGRRDVAIAFGLGACGYALQSGCYVLALQRIDASLLSLLLYTFPAIVTVASVALGRERLDPRRVAALVLVSAGLALVLAGAGTGALEAVGVALSLGAAFVYSAYILVSDGVAGRLPALTLSALVCTGAAASLTIGSAVTGQLRPGAVTAAGWGWLACLAVVSTVAAIALFFAGLRRVGPTAASILSTVEPVVTVVLASLVFSERLGGAQLVGGALVLGAVIVLRTGGAARAPRTALDPGEVAAEALPS</sequence>
<feature type="transmembrane region" description="Helical" evidence="8">
    <location>
        <begin position="253"/>
        <end position="273"/>
    </location>
</feature>
<evidence type="ECO:0000256" key="5">
    <source>
        <dbReference type="ARBA" id="ARBA00022989"/>
    </source>
</evidence>
<dbReference type="SUPFAM" id="SSF103481">
    <property type="entry name" value="Multidrug resistance efflux transporter EmrE"/>
    <property type="match status" value="2"/>
</dbReference>